<dbReference type="PROSITE" id="PS00691">
    <property type="entry name" value="DNA_PHOTOLYASES_1_2"/>
    <property type="match status" value="1"/>
</dbReference>
<dbReference type="InterPro" id="IPR005101">
    <property type="entry name" value="Cryptochr/Photolyase_FAD-bd"/>
</dbReference>
<gene>
    <name evidence="12" type="ORF">C7450_11730</name>
</gene>
<dbReference type="Proteomes" id="UP000248021">
    <property type="component" value="Unassembled WGS sequence"/>
</dbReference>
<feature type="binding site" evidence="8">
    <location>
        <begin position="390"/>
        <end position="392"/>
    </location>
    <ligand>
        <name>FAD</name>
        <dbReference type="ChEBI" id="CHEBI:57692"/>
    </ligand>
</feature>
<evidence type="ECO:0000256" key="9">
    <source>
        <dbReference type="PIRSR" id="PIRSR602081-2"/>
    </source>
</evidence>
<evidence type="ECO:0000256" key="1">
    <source>
        <dbReference type="ARBA" id="ARBA00001932"/>
    </source>
</evidence>
<comment type="caution">
    <text evidence="12">The sequence shown here is derived from an EMBL/GenBank/DDBJ whole genome shotgun (WGS) entry which is preliminary data.</text>
</comment>
<dbReference type="GO" id="GO:0009416">
    <property type="term" value="P:response to light stimulus"/>
    <property type="evidence" value="ECO:0007669"/>
    <property type="project" value="TreeGrafter"/>
</dbReference>
<feature type="site" description="Electron transfer via tryptophanyl radical" evidence="9">
    <location>
        <position position="377"/>
    </location>
</feature>
<evidence type="ECO:0000256" key="4">
    <source>
        <dbReference type="ARBA" id="ARBA00022630"/>
    </source>
</evidence>
<feature type="domain" description="Photolyase/cryptochrome alpha/beta" evidence="11">
    <location>
        <begin position="12"/>
        <end position="141"/>
    </location>
</feature>
<dbReference type="InterPro" id="IPR018394">
    <property type="entry name" value="DNA_photolyase_1_CS_C"/>
</dbReference>
<dbReference type="PROSITE" id="PS51645">
    <property type="entry name" value="PHR_CRY_ALPHA_BETA"/>
    <property type="match status" value="1"/>
</dbReference>
<dbReference type="FunFam" id="1.10.579.10:FF:000003">
    <property type="entry name" value="Deoxyribodipyrimidine photo-lyase"/>
    <property type="match status" value="1"/>
</dbReference>
<dbReference type="AlphaFoldDB" id="A0A2V3TUZ1"/>
<evidence type="ECO:0000256" key="3">
    <source>
        <dbReference type="ARBA" id="ARBA00014046"/>
    </source>
</evidence>
<proteinExistence type="inferred from homology"/>
<evidence type="ECO:0000256" key="7">
    <source>
        <dbReference type="ARBA" id="ARBA00033999"/>
    </source>
</evidence>
<dbReference type="SUPFAM" id="SSF48173">
    <property type="entry name" value="Cryptochrome/photolyase FAD-binding domain"/>
    <property type="match status" value="1"/>
</dbReference>
<dbReference type="GO" id="GO:0003904">
    <property type="term" value="F:deoxyribodipyrimidine photo-lyase activity"/>
    <property type="evidence" value="ECO:0007669"/>
    <property type="project" value="UniProtKB-EC"/>
</dbReference>
<dbReference type="GO" id="GO:0071949">
    <property type="term" value="F:FAD binding"/>
    <property type="evidence" value="ECO:0007669"/>
    <property type="project" value="TreeGrafter"/>
</dbReference>
<keyword evidence="6 10" id="KW-0157">Chromophore</keyword>
<dbReference type="InterPro" id="IPR014729">
    <property type="entry name" value="Rossmann-like_a/b/a_fold"/>
</dbReference>
<evidence type="ECO:0000256" key="6">
    <source>
        <dbReference type="ARBA" id="ARBA00022991"/>
    </source>
</evidence>
<dbReference type="InterPro" id="IPR036155">
    <property type="entry name" value="Crypto/Photolyase_N_sf"/>
</dbReference>
<dbReference type="PRINTS" id="PR00147">
    <property type="entry name" value="DNAPHOTLYASE"/>
</dbReference>
<dbReference type="Gene3D" id="1.10.579.10">
    <property type="entry name" value="DNA Cyclobutane Dipyrimidine Photolyase, subunit A, domain 3"/>
    <property type="match status" value="1"/>
</dbReference>
<name>A0A2V3TUZ1_9HYPH</name>
<organism evidence="12 13">
    <name type="scientific">Chelatococcus asaccharovorans</name>
    <dbReference type="NCBI Taxonomy" id="28210"/>
    <lineage>
        <taxon>Bacteria</taxon>
        <taxon>Pseudomonadati</taxon>
        <taxon>Pseudomonadota</taxon>
        <taxon>Alphaproteobacteria</taxon>
        <taxon>Hyphomicrobiales</taxon>
        <taxon>Chelatococcaceae</taxon>
        <taxon>Chelatococcus</taxon>
    </lineage>
</organism>
<evidence type="ECO:0000256" key="5">
    <source>
        <dbReference type="ARBA" id="ARBA00022827"/>
    </source>
</evidence>
<keyword evidence="5 8" id="KW-0274">FAD</keyword>
<feature type="binding site" evidence="8">
    <location>
        <position position="240"/>
    </location>
    <ligand>
        <name>FAD</name>
        <dbReference type="ChEBI" id="CHEBI:57692"/>
    </ligand>
</feature>
<evidence type="ECO:0000313" key="12">
    <source>
        <dbReference type="EMBL" id="PXW52167.1"/>
    </source>
</evidence>
<dbReference type="OrthoDB" id="9772484at2"/>
<evidence type="ECO:0000256" key="8">
    <source>
        <dbReference type="PIRSR" id="PIRSR602081-1"/>
    </source>
</evidence>
<protein>
    <recommendedName>
        <fullName evidence="3">Deoxyribodipyrimidine photo-lyase</fullName>
        <ecNumber evidence="2">4.1.99.3</ecNumber>
    </recommendedName>
</protein>
<feature type="site" description="Electron transfer via tryptophanyl radical" evidence="9">
    <location>
        <position position="324"/>
    </location>
</feature>
<feature type="binding site" evidence="8">
    <location>
        <position position="290"/>
    </location>
    <ligand>
        <name>FAD</name>
        <dbReference type="ChEBI" id="CHEBI:57692"/>
    </ligand>
</feature>
<keyword evidence="12" id="KW-0456">Lyase</keyword>
<keyword evidence="4 8" id="KW-0285">Flavoprotein</keyword>
<dbReference type="RefSeq" id="WP_110378072.1">
    <property type="nucleotide sequence ID" value="NZ_JAHBRY010000001.1"/>
</dbReference>
<dbReference type="SUPFAM" id="SSF52425">
    <property type="entry name" value="Cryptochrome/photolyase, N-terminal domain"/>
    <property type="match status" value="1"/>
</dbReference>
<evidence type="ECO:0000313" key="13">
    <source>
        <dbReference type="Proteomes" id="UP000248021"/>
    </source>
</evidence>
<dbReference type="Pfam" id="PF03441">
    <property type="entry name" value="FAD_binding_7"/>
    <property type="match status" value="1"/>
</dbReference>
<comment type="cofactor">
    <cofactor evidence="1">
        <name>(6R)-5,10-methylene-5,6,7,8-tetrahydrofolate</name>
        <dbReference type="ChEBI" id="CHEBI:15636"/>
    </cofactor>
</comment>
<dbReference type="EMBL" id="QJJK01000017">
    <property type="protein sequence ID" value="PXW52167.1"/>
    <property type="molecule type" value="Genomic_DNA"/>
</dbReference>
<comment type="cofactor">
    <cofactor evidence="8">
        <name>FAD</name>
        <dbReference type="ChEBI" id="CHEBI:57692"/>
    </cofactor>
    <text evidence="8">Binds 1 FAD per subunit.</text>
</comment>
<dbReference type="Gene3D" id="1.25.40.80">
    <property type="match status" value="1"/>
</dbReference>
<sequence>MNTPADRSSGHAPALLWFRDDLRLADNPALRKALDTGAPLIALYILEEGKDAPRLPGGAARWWLHHSLAALASAIADKGGRLILRRGRALDILPRLCAEAGVSAVFWNRRYEPAAVAVDTAVKAALTAAGIEVHSLQANLLAEPFALKNKAGTPFKVYTPFARALRALGAPRAPLPAPSALPDGPRDIASDRLEDWGLLPGQKPNPKPDWAAGLRAAWQPGEAGAAARLKDFLDNGLKGYAEGRDCPAKRHVSGLSPHLRSGEISPFQVWHAAAHAREAGAAPERDIEKFLSELIWREFCASLAFHQPDIATEPLDSAFRAMPWRDDTAGEAAWRRGQTGYPLVDAGMRQLWHEGTVHNRVRMVVASFLIKHLGIDWRRGEEWLWDTLVDADAASNPANWQWVAGCGADAAPYVRVFNPILQGERFDAAGAYVRRWVPELAGLPDKWLHKPWAAPADVLEKAGVTLGESYPKPIVDHDAARRRARDAYEHVRGARTAD</sequence>
<dbReference type="EC" id="4.1.99.3" evidence="2"/>
<dbReference type="GO" id="GO:0000719">
    <property type="term" value="P:photoreactive repair"/>
    <property type="evidence" value="ECO:0007669"/>
    <property type="project" value="UniProtKB-ARBA"/>
</dbReference>
<evidence type="ECO:0000256" key="2">
    <source>
        <dbReference type="ARBA" id="ARBA00013149"/>
    </source>
</evidence>
<dbReference type="InterPro" id="IPR002081">
    <property type="entry name" value="Cryptochrome/DNA_photolyase_1"/>
</dbReference>
<dbReference type="InterPro" id="IPR036134">
    <property type="entry name" value="Crypto/Photolyase_FAD-like_sf"/>
</dbReference>
<dbReference type="PANTHER" id="PTHR11455:SF9">
    <property type="entry name" value="CRYPTOCHROME CIRCADIAN CLOCK 5 ISOFORM X1"/>
    <property type="match status" value="1"/>
</dbReference>
<dbReference type="PANTHER" id="PTHR11455">
    <property type="entry name" value="CRYPTOCHROME"/>
    <property type="match status" value="1"/>
</dbReference>
<keyword evidence="13" id="KW-1185">Reference proteome</keyword>
<reference evidence="12 13" key="1">
    <citation type="submission" date="2018-05" db="EMBL/GenBank/DDBJ databases">
        <title>Genomic Encyclopedia of Type Strains, Phase IV (KMG-IV): sequencing the most valuable type-strain genomes for metagenomic binning, comparative biology and taxonomic classification.</title>
        <authorList>
            <person name="Goeker M."/>
        </authorList>
    </citation>
    <scope>NUCLEOTIDE SEQUENCE [LARGE SCALE GENOMIC DNA]</scope>
    <source>
        <strain evidence="12 13">DSM 6462</strain>
    </source>
</reference>
<dbReference type="GO" id="GO:0003677">
    <property type="term" value="F:DNA binding"/>
    <property type="evidence" value="ECO:0007669"/>
    <property type="project" value="TreeGrafter"/>
</dbReference>
<accession>A0A2V3TUZ1</accession>
<dbReference type="PROSITE" id="PS00394">
    <property type="entry name" value="DNA_PHOTOLYASES_1_1"/>
    <property type="match status" value="1"/>
</dbReference>
<dbReference type="Pfam" id="PF00875">
    <property type="entry name" value="DNA_photolyase"/>
    <property type="match status" value="1"/>
</dbReference>
<feature type="site" description="Electron transfer via tryptophanyl radical" evidence="9">
    <location>
        <position position="400"/>
    </location>
</feature>
<evidence type="ECO:0000256" key="10">
    <source>
        <dbReference type="RuleBase" id="RU004182"/>
    </source>
</evidence>
<dbReference type="Gene3D" id="3.40.50.620">
    <property type="entry name" value="HUPs"/>
    <property type="match status" value="1"/>
</dbReference>
<comment type="catalytic activity">
    <reaction evidence="7">
        <text>cyclobutadipyrimidine (in DNA) = 2 pyrimidine residues (in DNA).</text>
        <dbReference type="EC" id="4.1.99.3"/>
    </reaction>
</comment>
<evidence type="ECO:0000259" key="11">
    <source>
        <dbReference type="PROSITE" id="PS51645"/>
    </source>
</evidence>
<dbReference type="InterPro" id="IPR006050">
    <property type="entry name" value="DNA_photolyase_N"/>
</dbReference>
<comment type="similarity">
    <text evidence="10">Belongs to the DNA photolyase family.</text>
</comment>